<dbReference type="PANTHER" id="PTHR48090:SF10">
    <property type="entry name" value="GLUCOSYL-3-PHOSPHOGLYCERATE SYNTHASE"/>
    <property type="match status" value="1"/>
</dbReference>
<dbReference type="InterPro" id="IPR001173">
    <property type="entry name" value="Glyco_trans_2-like"/>
</dbReference>
<dbReference type="SUPFAM" id="SSF53448">
    <property type="entry name" value="Nucleotide-diphospho-sugar transferases"/>
    <property type="match status" value="1"/>
</dbReference>
<dbReference type="AlphaFoldDB" id="A0A2K9E0B7"/>
<accession>A0A2K9E0B7</accession>
<comment type="similarity">
    <text evidence="2">Belongs to the glycosyltransferase 2 family.</text>
</comment>
<comment type="cofactor">
    <cofactor evidence="1">
        <name>Mg(2+)</name>
        <dbReference type="ChEBI" id="CHEBI:18420"/>
    </cofactor>
</comment>
<evidence type="ECO:0000256" key="5">
    <source>
        <dbReference type="ARBA" id="ARBA00022842"/>
    </source>
</evidence>
<sequence length="211" mass="23599">MKVSAVIPAYNEEATIGNVIGILNNIPTISEVIVVSDGSTDNTPAIAKNMRAKVIEYSENRGKGAAIKAAIEVCEGDVILFLDADLIGLKEEHVYKLLMPVIYDKADMTVGVFTNGRFSTNFSHKVSPKLSGQRAVKKFVLDTMKDADLAGYGIEVLLNNHAKEMKIRVEKIELYGMTHVMKEEKFGVFRGFFHRMKMYWQILKGLRLAKR</sequence>
<reference evidence="11 12" key="1">
    <citation type="submission" date="2017-12" db="EMBL/GenBank/DDBJ databases">
        <title>Complete genome sequence of Herbivorax saccincola GGR1, a novel Cellulosome-producing hydrolytic bacterium in a thermophilic biogas plant, established by Illumina and Nanopore MinION sequencing.</title>
        <authorList>
            <person name="Pechtl A."/>
            <person name="Ruckert C."/>
            <person name="Koeck D.E."/>
            <person name="Maus I."/>
            <person name="Winkler A."/>
            <person name="Kalinowski J."/>
            <person name="Puhler A."/>
            <person name="Schwarz W.W."/>
            <person name="Zverlov V.V."/>
            <person name="Schluter A."/>
            <person name="Liebl W."/>
        </authorList>
    </citation>
    <scope>NUCLEOTIDE SEQUENCE [LARGE SCALE GENOMIC DNA]</scope>
    <source>
        <strain evidence="12">SR1</strain>
    </source>
</reference>
<dbReference type="RefSeq" id="WP_101300339.1">
    <property type="nucleotide sequence ID" value="NZ_CP025197.1"/>
</dbReference>
<dbReference type="GO" id="GO:0016757">
    <property type="term" value="F:glycosyltransferase activity"/>
    <property type="evidence" value="ECO:0007669"/>
    <property type="project" value="UniProtKB-KW"/>
</dbReference>
<evidence type="ECO:0000313" key="12">
    <source>
        <dbReference type="Proteomes" id="UP000233534"/>
    </source>
</evidence>
<evidence type="ECO:0000256" key="2">
    <source>
        <dbReference type="ARBA" id="ARBA00006739"/>
    </source>
</evidence>
<dbReference type="InterPro" id="IPR029044">
    <property type="entry name" value="Nucleotide-diphossugar_trans"/>
</dbReference>
<protein>
    <recommendedName>
        <fullName evidence="7">Glucosyl-3-phosphoglycerate synthase</fullName>
        <ecNumber evidence="6">2.4.1.266</ecNumber>
    </recommendedName>
</protein>
<keyword evidence="3 11" id="KW-0328">Glycosyltransferase</keyword>
<evidence type="ECO:0000256" key="6">
    <source>
        <dbReference type="ARBA" id="ARBA00039022"/>
    </source>
</evidence>
<dbReference type="Proteomes" id="UP000233534">
    <property type="component" value="Chromosome"/>
</dbReference>
<comment type="catalytic activity">
    <reaction evidence="9">
        <text>an NDP-alpha-D-glucose + (2R)-3-phosphoglycerate = (2R)-2-O-(alpha-D-glucopyranosyl)-3-phospho-glycerate + a ribonucleoside 5'-diphosphate + H(+)</text>
        <dbReference type="Rhea" id="RHEA:47244"/>
        <dbReference type="ChEBI" id="CHEBI:15378"/>
        <dbReference type="ChEBI" id="CHEBI:57930"/>
        <dbReference type="ChEBI" id="CHEBI:58272"/>
        <dbReference type="ChEBI" id="CHEBI:62600"/>
        <dbReference type="ChEBI" id="CHEBI:76533"/>
        <dbReference type="EC" id="2.4.1.266"/>
    </reaction>
    <physiologicalReaction direction="left-to-right" evidence="9">
        <dbReference type="Rhea" id="RHEA:47245"/>
    </physiologicalReaction>
</comment>
<proteinExistence type="inferred from homology"/>
<dbReference type="Pfam" id="PF00535">
    <property type="entry name" value="Glycos_transf_2"/>
    <property type="match status" value="1"/>
</dbReference>
<dbReference type="InterPro" id="IPR050256">
    <property type="entry name" value="Glycosyltransferase_2"/>
</dbReference>
<dbReference type="EC" id="2.4.1.266" evidence="6"/>
<feature type="domain" description="Glycosyltransferase 2-like" evidence="10">
    <location>
        <begin position="4"/>
        <end position="128"/>
    </location>
</feature>
<evidence type="ECO:0000259" key="10">
    <source>
        <dbReference type="Pfam" id="PF00535"/>
    </source>
</evidence>
<keyword evidence="5" id="KW-0460">Magnesium</keyword>
<dbReference type="KEGG" id="hsc:HVS_06480"/>
<evidence type="ECO:0000256" key="1">
    <source>
        <dbReference type="ARBA" id="ARBA00001946"/>
    </source>
</evidence>
<evidence type="ECO:0000256" key="8">
    <source>
        <dbReference type="ARBA" id="ARBA00048689"/>
    </source>
</evidence>
<dbReference type="PANTHER" id="PTHR48090">
    <property type="entry name" value="UNDECAPRENYL-PHOSPHATE 4-DEOXY-4-FORMAMIDO-L-ARABINOSE TRANSFERASE-RELATED"/>
    <property type="match status" value="1"/>
</dbReference>
<name>A0A2K9E0B7_9FIRM</name>
<evidence type="ECO:0000256" key="9">
    <source>
        <dbReference type="ARBA" id="ARBA00048997"/>
    </source>
</evidence>
<keyword evidence="12" id="KW-1185">Reference proteome</keyword>
<dbReference type="EMBL" id="CP025197">
    <property type="protein sequence ID" value="AUG57222.1"/>
    <property type="molecule type" value="Genomic_DNA"/>
</dbReference>
<evidence type="ECO:0000256" key="3">
    <source>
        <dbReference type="ARBA" id="ARBA00022676"/>
    </source>
</evidence>
<dbReference type="CDD" id="cd04179">
    <property type="entry name" value="DPM_DPG-synthase_like"/>
    <property type="match status" value="1"/>
</dbReference>
<evidence type="ECO:0000256" key="7">
    <source>
        <dbReference type="ARBA" id="ARBA00040894"/>
    </source>
</evidence>
<gene>
    <name evidence="11" type="primary">gpgS</name>
    <name evidence="11" type="ORF">HVS_06480</name>
</gene>
<dbReference type="Gene3D" id="3.90.550.10">
    <property type="entry name" value="Spore Coat Polysaccharide Biosynthesis Protein SpsA, Chain A"/>
    <property type="match status" value="1"/>
</dbReference>
<evidence type="ECO:0000256" key="4">
    <source>
        <dbReference type="ARBA" id="ARBA00022679"/>
    </source>
</evidence>
<evidence type="ECO:0000313" key="11">
    <source>
        <dbReference type="EMBL" id="AUG57222.1"/>
    </source>
</evidence>
<comment type="catalytic activity">
    <reaction evidence="8">
        <text>(2R)-3-phosphoglycerate + UDP-alpha-D-glucose = (2R)-2-O-(alpha-D-glucopyranosyl)-3-phospho-glycerate + UDP + H(+)</text>
        <dbReference type="Rhea" id="RHEA:31319"/>
        <dbReference type="ChEBI" id="CHEBI:15378"/>
        <dbReference type="ChEBI" id="CHEBI:58223"/>
        <dbReference type="ChEBI" id="CHEBI:58272"/>
        <dbReference type="ChEBI" id="CHEBI:58885"/>
        <dbReference type="ChEBI" id="CHEBI:62600"/>
        <dbReference type="EC" id="2.4.1.266"/>
    </reaction>
    <physiologicalReaction direction="left-to-right" evidence="8">
        <dbReference type="Rhea" id="RHEA:31320"/>
    </physiologicalReaction>
</comment>
<organism evidence="11 12">
    <name type="scientific">Acetivibrio saccincola</name>
    <dbReference type="NCBI Taxonomy" id="1677857"/>
    <lineage>
        <taxon>Bacteria</taxon>
        <taxon>Bacillati</taxon>
        <taxon>Bacillota</taxon>
        <taxon>Clostridia</taxon>
        <taxon>Eubacteriales</taxon>
        <taxon>Oscillospiraceae</taxon>
        <taxon>Acetivibrio</taxon>
    </lineage>
</organism>
<keyword evidence="4 11" id="KW-0808">Transferase</keyword>